<feature type="region of interest" description="Disordered" evidence="1">
    <location>
        <begin position="142"/>
        <end position="164"/>
    </location>
</feature>
<organism evidence="3 4">
    <name type="scientific">Ilumatobacter coccineus (strain NBRC 103263 / KCTC 29153 / YM16-304)</name>
    <dbReference type="NCBI Taxonomy" id="1313172"/>
    <lineage>
        <taxon>Bacteria</taxon>
        <taxon>Bacillati</taxon>
        <taxon>Actinomycetota</taxon>
        <taxon>Acidimicrobiia</taxon>
        <taxon>Acidimicrobiales</taxon>
        <taxon>Ilumatobacteraceae</taxon>
        <taxon>Ilumatobacter</taxon>
    </lineage>
</organism>
<reference evidence="3 4" key="1">
    <citation type="journal article" date="2013" name="Int. J. Syst. Evol. Microbiol.">
        <title>Ilumatobacter nonamiense sp. nov. and Ilumatobacter coccineum sp. nov., isolated from seashore sand.</title>
        <authorList>
            <person name="Matsumoto A."/>
            <person name="Kasai H."/>
            <person name="Matsuo Y."/>
            <person name="Shizuri Y."/>
            <person name="Ichikawa N."/>
            <person name="Fujita N."/>
            <person name="Omura S."/>
            <person name="Takahashi Y."/>
        </authorList>
    </citation>
    <scope>NUCLEOTIDE SEQUENCE [LARGE SCALE GENOMIC DNA]</scope>
    <source>
        <strain evidence="4">NBRC 103263 / KCTC 29153 / YM16-304</strain>
    </source>
</reference>
<keyword evidence="4" id="KW-1185">Reference proteome</keyword>
<evidence type="ECO:0000259" key="2">
    <source>
        <dbReference type="Pfam" id="PF13577"/>
    </source>
</evidence>
<dbReference type="InterPro" id="IPR032710">
    <property type="entry name" value="NTF2-like_dom_sf"/>
</dbReference>
<dbReference type="EMBL" id="AP012057">
    <property type="protein sequence ID" value="BAN00491.1"/>
    <property type="molecule type" value="Genomic_DNA"/>
</dbReference>
<accession>A0A6C7E0G2</accession>
<dbReference type="Pfam" id="PF13577">
    <property type="entry name" value="SnoaL_4"/>
    <property type="match status" value="1"/>
</dbReference>
<dbReference type="KEGG" id="aym:YM304_01770"/>
<feature type="domain" description="SnoaL-like" evidence="2">
    <location>
        <begin position="3"/>
        <end position="130"/>
    </location>
</feature>
<protein>
    <recommendedName>
        <fullName evidence="2">SnoaL-like domain-containing protein</fullName>
    </recommendedName>
</protein>
<dbReference type="SUPFAM" id="SSF54427">
    <property type="entry name" value="NTF2-like"/>
    <property type="match status" value="1"/>
</dbReference>
<dbReference type="OrthoDB" id="1492465at2"/>
<dbReference type="Gene3D" id="3.10.450.50">
    <property type="match status" value="1"/>
</dbReference>
<name>A0A6C7E0G2_ILUCY</name>
<dbReference type="AlphaFoldDB" id="A0A6C7E0G2"/>
<proteinExistence type="predicted"/>
<dbReference type="Proteomes" id="UP000011863">
    <property type="component" value="Chromosome"/>
</dbReference>
<dbReference type="InterPro" id="IPR037401">
    <property type="entry name" value="SnoaL-like"/>
</dbReference>
<evidence type="ECO:0000256" key="1">
    <source>
        <dbReference type="SAM" id="MobiDB-lite"/>
    </source>
</evidence>
<dbReference type="RefSeq" id="WP_015439739.1">
    <property type="nucleotide sequence ID" value="NC_020520.1"/>
</dbReference>
<evidence type="ECO:0000313" key="4">
    <source>
        <dbReference type="Proteomes" id="UP000011863"/>
    </source>
</evidence>
<gene>
    <name evidence="3" type="ORF">YM304_01770</name>
</gene>
<evidence type="ECO:0000313" key="3">
    <source>
        <dbReference type="EMBL" id="BAN00491.1"/>
    </source>
</evidence>
<sequence>MTDARQQIHDALLSYCRGIDRLRPDDVSAGFHDGATLDGYGAGPMTIEDFASYATVALGKRFTATQHRITNTRIEFGDGDATALVETYVEASHVEPATDDTPQRLHLFAGRYIDRCEPDADGVWKIASRTLRNDWSRVDTISEPMSGSYVPSGRGETPDPLFDA</sequence>